<evidence type="ECO:0000313" key="2">
    <source>
        <dbReference type="Proteomes" id="UP000004597"/>
    </source>
</evidence>
<proteinExistence type="predicted"/>
<dbReference type="PATRIC" id="fig|857291.3.peg.1155"/>
<gene>
    <name evidence="1" type="ORF">HMPREF9138_01156</name>
</gene>
<dbReference type="HOGENOM" id="CLU_1234124_0_0_10"/>
<protein>
    <submittedName>
        <fullName evidence="1">Uncharacterized protein</fullName>
    </submittedName>
</protein>
<reference evidence="1 2" key="1">
    <citation type="submission" date="2011-10" db="EMBL/GenBank/DDBJ databases">
        <title>The Genome Sequence of Prevotella histicola F0411.</title>
        <authorList>
            <consortium name="The Broad Institute Genome Sequencing Platform"/>
            <person name="Earl A."/>
            <person name="Ward D."/>
            <person name="Feldgarden M."/>
            <person name="Gevers D."/>
            <person name="Izard J."/>
            <person name="Ganesan A."/>
            <person name="Blanton J.M."/>
            <person name="Baranova O.V."/>
            <person name="Tanner A.C."/>
            <person name="Mathney J.M.J."/>
            <person name="Dewhirst F.E."/>
            <person name="Young S.K."/>
            <person name="Zeng Q."/>
            <person name="Gargeya S."/>
            <person name="Fitzgerald M."/>
            <person name="Haas B."/>
            <person name="Abouelleil A."/>
            <person name="Alvarado L."/>
            <person name="Arachchi H.M."/>
            <person name="Berlin A."/>
            <person name="Brown A."/>
            <person name="Chapman S.B."/>
            <person name="Chen Z."/>
            <person name="Dunbar C."/>
            <person name="Freedman E."/>
            <person name="Gearin G."/>
            <person name="Gellesch M."/>
            <person name="Goldberg J."/>
            <person name="Griggs A."/>
            <person name="Gujja S."/>
            <person name="Heiman D."/>
            <person name="Howarth C."/>
            <person name="Larson L."/>
            <person name="Lui A."/>
            <person name="MacDonald P.J.P."/>
            <person name="Montmayeur A."/>
            <person name="Murphy C."/>
            <person name="Neiman D."/>
            <person name="Pearson M."/>
            <person name="Priest M."/>
            <person name="Roberts A."/>
            <person name="Saif S."/>
            <person name="Shea T."/>
            <person name="Shenoy N."/>
            <person name="Sisk P."/>
            <person name="Stolte C."/>
            <person name="Sykes S."/>
            <person name="Wortman J."/>
            <person name="Nusbaum C."/>
            <person name="Birren B."/>
        </authorList>
    </citation>
    <scope>NUCLEOTIDE SEQUENCE [LARGE SCALE GENOMIC DNA]</scope>
    <source>
        <strain evidence="1 2">F0411</strain>
    </source>
</reference>
<comment type="caution">
    <text evidence="1">The sequence shown here is derived from an EMBL/GenBank/DDBJ whole genome shotgun (WGS) entry which is preliminary data.</text>
</comment>
<dbReference type="EMBL" id="AFXP01000009">
    <property type="protein sequence ID" value="EHG16320.1"/>
    <property type="molecule type" value="Genomic_DNA"/>
</dbReference>
<name>G6AGC9_9BACT</name>
<keyword evidence="2" id="KW-1185">Reference proteome</keyword>
<dbReference type="AlphaFoldDB" id="G6AGC9"/>
<sequence length="232" mass="27094">MGKTKEIKPMITPDNFNQEYSDPIEEQQIRHFVCLEMGRRIHRYIKAMRGSKLQMLRFEEQLKDLPLHEKETAIARYIDLNRKVIKGLDMKIVLARAMANYSDTFSYLVTLVNDKRKMVHYLNLINKIYIQYHEVIEQNGKFGMLDCNGKTLVEPQYEFLRTCYVYVDDLRTMPVIAQLDGKLGLILPDGKGTIVAPFIYSSITLRDEPPYFEAKKGRKKILLDTDGKEYTA</sequence>
<dbReference type="Proteomes" id="UP000004597">
    <property type="component" value="Unassembled WGS sequence"/>
</dbReference>
<organism evidence="1 2">
    <name type="scientific">Prevotella histicola F0411</name>
    <dbReference type="NCBI Taxonomy" id="857291"/>
    <lineage>
        <taxon>Bacteria</taxon>
        <taxon>Pseudomonadati</taxon>
        <taxon>Bacteroidota</taxon>
        <taxon>Bacteroidia</taxon>
        <taxon>Bacteroidales</taxon>
        <taxon>Prevotellaceae</taxon>
        <taxon>Prevotella</taxon>
    </lineage>
</organism>
<dbReference type="STRING" id="857291.HMPREF9138_01156"/>
<accession>G6AGC9</accession>
<evidence type="ECO:0000313" key="1">
    <source>
        <dbReference type="EMBL" id="EHG16320.1"/>
    </source>
</evidence>